<evidence type="ECO:0000313" key="2">
    <source>
        <dbReference type="EMBL" id="MBD2531496.1"/>
    </source>
</evidence>
<dbReference type="EMBL" id="JACJSI010000036">
    <property type="protein sequence ID" value="MBD2531496.1"/>
    <property type="molecule type" value="Genomic_DNA"/>
</dbReference>
<organism evidence="2 3">
    <name type="scientific">Nostoc flagelliforme FACHB-838</name>
    <dbReference type="NCBI Taxonomy" id="2692904"/>
    <lineage>
        <taxon>Bacteria</taxon>
        <taxon>Bacillati</taxon>
        <taxon>Cyanobacteriota</taxon>
        <taxon>Cyanophyceae</taxon>
        <taxon>Nostocales</taxon>
        <taxon>Nostocaceae</taxon>
        <taxon>Nostoc</taxon>
    </lineage>
</organism>
<protein>
    <recommendedName>
        <fullName evidence="4">Secreted protein</fullName>
    </recommendedName>
</protein>
<proteinExistence type="predicted"/>
<accession>A0ABR8DPX9</accession>
<keyword evidence="3" id="KW-1185">Reference proteome</keyword>
<reference evidence="2 3" key="1">
    <citation type="journal article" date="2020" name="ISME J.">
        <title>Comparative genomics reveals insights into cyanobacterial evolution and habitat adaptation.</title>
        <authorList>
            <person name="Chen M.Y."/>
            <person name="Teng W.K."/>
            <person name="Zhao L."/>
            <person name="Hu C.X."/>
            <person name="Zhou Y.K."/>
            <person name="Han B.P."/>
            <person name="Song L.R."/>
            <person name="Shu W.S."/>
        </authorList>
    </citation>
    <scope>NUCLEOTIDE SEQUENCE [LARGE SCALE GENOMIC DNA]</scope>
    <source>
        <strain evidence="2 3">FACHB-838</strain>
    </source>
</reference>
<evidence type="ECO:0008006" key="4">
    <source>
        <dbReference type="Google" id="ProtNLM"/>
    </source>
</evidence>
<gene>
    <name evidence="2" type="ORF">H6G97_18650</name>
</gene>
<evidence type="ECO:0000313" key="3">
    <source>
        <dbReference type="Proteomes" id="UP000623440"/>
    </source>
</evidence>
<feature type="compositionally biased region" description="Polar residues" evidence="1">
    <location>
        <begin position="34"/>
        <end position="50"/>
    </location>
</feature>
<sequence length="73" mass="7942">MIALTLPQQAIAYSCVQAIALFLRVSARRPPTMPSSNQRSQHTKKTQTMSVSNTNTFIKITIAIAHPSTTGDV</sequence>
<dbReference type="Proteomes" id="UP000623440">
    <property type="component" value="Unassembled WGS sequence"/>
</dbReference>
<comment type="caution">
    <text evidence="2">The sequence shown here is derived from an EMBL/GenBank/DDBJ whole genome shotgun (WGS) entry which is preliminary data.</text>
</comment>
<dbReference type="RefSeq" id="WP_190942186.1">
    <property type="nucleotide sequence ID" value="NZ_JACJSI010000036.1"/>
</dbReference>
<evidence type="ECO:0000256" key="1">
    <source>
        <dbReference type="SAM" id="MobiDB-lite"/>
    </source>
</evidence>
<name>A0ABR8DPX9_9NOSO</name>
<feature type="region of interest" description="Disordered" evidence="1">
    <location>
        <begin position="29"/>
        <end position="50"/>
    </location>
</feature>